<proteinExistence type="predicted"/>
<keyword evidence="2" id="KW-1185">Reference proteome</keyword>
<dbReference type="EMBL" id="CM037155">
    <property type="protein sequence ID" value="KAH7847946.1"/>
    <property type="molecule type" value="Genomic_DNA"/>
</dbReference>
<evidence type="ECO:0000313" key="1">
    <source>
        <dbReference type="EMBL" id="KAH7847946.1"/>
    </source>
</evidence>
<name>A0ACB7Y3H6_9ERIC</name>
<comment type="caution">
    <text evidence="1">The sequence shown here is derived from an EMBL/GenBank/DDBJ whole genome shotgun (WGS) entry which is preliminary data.</text>
</comment>
<evidence type="ECO:0000313" key="2">
    <source>
        <dbReference type="Proteomes" id="UP000828048"/>
    </source>
</evidence>
<accession>A0ACB7Y3H6</accession>
<dbReference type="Proteomes" id="UP000828048">
    <property type="component" value="Chromosome 5"/>
</dbReference>
<gene>
    <name evidence="1" type="ORF">Vadar_031956</name>
</gene>
<protein>
    <submittedName>
        <fullName evidence="1">Uncharacterized protein</fullName>
    </submittedName>
</protein>
<sequence>MAAQFPALIVAPKYRLAPEHRLPVAYNDAVAAVEWVRKQALDINLCDEWLKELADFSKCFLMGGSARKI</sequence>
<reference evidence="1 2" key="1">
    <citation type="journal article" date="2021" name="Hortic Res">
        <title>High-quality reference genome and annotation aids understanding of berry development for evergreen blueberry (Vaccinium darrowii).</title>
        <authorList>
            <person name="Yu J."/>
            <person name="Hulse-Kemp A.M."/>
            <person name="Babiker E."/>
            <person name="Staton M."/>
        </authorList>
    </citation>
    <scope>NUCLEOTIDE SEQUENCE [LARGE SCALE GENOMIC DNA]</scope>
    <source>
        <strain evidence="2">cv. NJ 8807/NJ 8810</strain>
        <tissue evidence="1">Young leaf</tissue>
    </source>
</reference>
<organism evidence="1 2">
    <name type="scientific">Vaccinium darrowii</name>
    <dbReference type="NCBI Taxonomy" id="229202"/>
    <lineage>
        <taxon>Eukaryota</taxon>
        <taxon>Viridiplantae</taxon>
        <taxon>Streptophyta</taxon>
        <taxon>Embryophyta</taxon>
        <taxon>Tracheophyta</taxon>
        <taxon>Spermatophyta</taxon>
        <taxon>Magnoliopsida</taxon>
        <taxon>eudicotyledons</taxon>
        <taxon>Gunneridae</taxon>
        <taxon>Pentapetalae</taxon>
        <taxon>asterids</taxon>
        <taxon>Ericales</taxon>
        <taxon>Ericaceae</taxon>
        <taxon>Vaccinioideae</taxon>
        <taxon>Vaccinieae</taxon>
        <taxon>Vaccinium</taxon>
    </lineage>
</organism>